<name>A0A6N2QY89_BACOV</name>
<evidence type="ECO:0000313" key="1">
    <source>
        <dbReference type="EMBL" id="MDC7958856.1"/>
    </source>
</evidence>
<dbReference type="EMBL" id="CACRTD010000001">
    <property type="protein sequence ID" value="VYS72920.1"/>
    <property type="molecule type" value="Genomic_DNA"/>
</dbReference>
<sequence>MLKIYLNGELEQSVYDVAIVNPEVKPSSVIVNASLRKAFRELKIMNRPLDYKKNKNMVLK</sequence>
<organism evidence="2">
    <name type="scientific">Bacteroides ovatus</name>
    <dbReference type="NCBI Taxonomy" id="28116"/>
    <lineage>
        <taxon>Bacteria</taxon>
        <taxon>Pseudomonadati</taxon>
        <taxon>Bacteroidota</taxon>
        <taxon>Bacteroidia</taxon>
        <taxon>Bacteroidales</taxon>
        <taxon>Bacteroidaceae</taxon>
        <taxon>Bacteroides</taxon>
    </lineage>
</organism>
<dbReference type="Proteomes" id="UP001215078">
    <property type="component" value="Unassembled WGS sequence"/>
</dbReference>
<gene>
    <name evidence="2" type="ORF">BOLFYP28_00054</name>
    <name evidence="1" type="ORF">PQ628_11620</name>
</gene>
<dbReference type="EMBL" id="JAQQPO010000012">
    <property type="protein sequence ID" value="MDC7958856.1"/>
    <property type="molecule type" value="Genomic_DNA"/>
</dbReference>
<reference evidence="1" key="2">
    <citation type="submission" date="2022-10" db="EMBL/GenBank/DDBJ databases">
        <title>Human gut microbiome strain richness.</title>
        <authorList>
            <person name="Chen-Liaw A."/>
        </authorList>
    </citation>
    <scope>NUCLEOTIDE SEQUENCE</scope>
    <source>
        <strain evidence="1">RTP21484st1_H8_RTP21484_190118</strain>
    </source>
</reference>
<protein>
    <submittedName>
        <fullName evidence="2">Uncharacterized protein</fullName>
    </submittedName>
</protein>
<proteinExistence type="predicted"/>
<evidence type="ECO:0000313" key="2">
    <source>
        <dbReference type="EMBL" id="VYS72920.1"/>
    </source>
</evidence>
<dbReference type="RefSeq" id="WP_004324165.1">
    <property type="nucleotide sequence ID" value="NZ_CACRTD010000001.1"/>
</dbReference>
<dbReference type="AlphaFoldDB" id="A0A6N2QY89"/>
<reference evidence="2" key="1">
    <citation type="submission" date="2019-11" db="EMBL/GenBank/DDBJ databases">
        <authorList>
            <person name="Feng L."/>
        </authorList>
    </citation>
    <scope>NUCLEOTIDE SEQUENCE</scope>
    <source>
        <strain evidence="2">BovatusLFYP28</strain>
    </source>
</reference>
<accession>A0A6N2QY89</accession>